<evidence type="ECO:0000256" key="1">
    <source>
        <dbReference type="ARBA" id="ARBA00004613"/>
    </source>
</evidence>
<dbReference type="InterPro" id="IPR010255">
    <property type="entry name" value="Haem_peroxidase_sf"/>
</dbReference>
<dbReference type="InterPro" id="IPR037120">
    <property type="entry name" value="Haem_peroxidase_sf_animal"/>
</dbReference>
<comment type="subcellular location">
    <subcellularLocation>
        <location evidence="1">Secreted</location>
    </subcellularLocation>
</comment>
<evidence type="ECO:0000256" key="3">
    <source>
        <dbReference type="ARBA" id="ARBA00023180"/>
    </source>
</evidence>
<evidence type="ECO:0000313" key="6">
    <source>
        <dbReference type="Proteomes" id="UP001249851"/>
    </source>
</evidence>
<evidence type="ECO:0000313" key="5">
    <source>
        <dbReference type="EMBL" id="KAK2551628.1"/>
    </source>
</evidence>
<keyword evidence="3" id="KW-0325">Glycoprotein</keyword>
<reference evidence="5" key="1">
    <citation type="journal article" date="2023" name="G3 (Bethesda)">
        <title>Whole genome assembly and annotation of the endangered Caribbean coral Acropora cervicornis.</title>
        <authorList>
            <person name="Selwyn J.D."/>
            <person name="Vollmer S.V."/>
        </authorList>
    </citation>
    <scope>NUCLEOTIDE SEQUENCE</scope>
    <source>
        <strain evidence="5">K2</strain>
    </source>
</reference>
<accession>A0AAD9UVM9</accession>
<dbReference type="Proteomes" id="UP001249851">
    <property type="component" value="Unassembled WGS sequence"/>
</dbReference>
<dbReference type="GO" id="GO:0020037">
    <property type="term" value="F:heme binding"/>
    <property type="evidence" value="ECO:0007669"/>
    <property type="project" value="InterPro"/>
</dbReference>
<proteinExistence type="predicted"/>
<dbReference type="PANTHER" id="PTHR11475:SF4">
    <property type="entry name" value="CHORION PEROXIDASE"/>
    <property type="match status" value="1"/>
</dbReference>
<dbReference type="GO" id="GO:0046872">
    <property type="term" value="F:metal ion binding"/>
    <property type="evidence" value="ECO:0007669"/>
    <property type="project" value="UniProtKB-KW"/>
</dbReference>
<dbReference type="GO" id="GO:0004601">
    <property type="term" value="F:peroxidase activity"/>
    <property type="evidence" value="ECO:0007669"/>
    <property type="project" value="InterPro"/>
</dbReference>
<keyword evidence="4" id="KW-0479">Metal-binding</keyword>
<organism evidence="5 6">
    <name type="scientific">Acropora cervicornis</name>
    <name type="common">Staghorn coral</name>
    <dbReference type="NCBI Taxonomy" id="6130"/>
    <lineage>
        <taxon>Eukaryota</taxon>
        <taxon>Metazoa</taxon>
        <taxon>Cnidaria</taxon>
        <taxon>Anthozoa</taxon>
        <taxon>Hexacorallia</taxon>
        <taxon>Scleractinia</taxon>
        <taxon>Astrocoeniina</taxon>
        <taxon>Acroporidae</taxon>
        <taxon>Acropora</taxon>
    </lineage>
</organism>
<comment type="caution">
    <text evidence="5">The sequence shown here is derived from an EMBL/GenBank/DDBJ whole genome shotgun (WGS) entry which is preliminary data.</text>
</comment>
<dbReference type="Pfam" id="PF03098">
    <property type="entry name" value="An_peroxidase"/>
    <property type="match status" value="1"/>
</dbReference>
<name>A0AAD9UVM9_ACRCE</name>
<reference evidence="5" key="2">
    <citation type="journal article" date="2023" name="Science">
        <title>Genomic signatures of disease resistance in endangered staghorn corals.</title>
        <authorList>
            <person name="Vollmer S.V."/>
            <person name="Selwyn J.D."/>
            <person name="Despard B.A."/>
            <person name="Roesel C.L."/>
        </authorList>
    </citation>
    <scope>NUCLEOTIDE SEQUENCE</scope>
    <source>
        <strain evidence="5">K2</strain>
    </source>
</reference>
<evidence type="ECO:0000256" key="4">
    <source>
        <dbReference type="PIRSR" id="PIRSR619791-2"/>
    </source>
</evidence>
<keyword evidence="6" id="KW-1185">Reference proteome</keyword>
<dbReference type="PROSITE" id="PS50292">
    <property type="entry name" value="PEROXIDASE_3"/>
    <property type="match status" value="1"/>
</dbReference>
<dbReference type="Gene3D" id="1.10.640.10">
    <property type="entry name" value="Haem peroxidase domain superfamily, animal type"/>
    <property type="match status" value="1"/>
</dbReference>
<keyword evidence="4" id="KW-0349">Heme</keyword>
<dbReference type="PANTHER" id="PTHR11475">
    <property type="entry name" value="OXIDASE/PEROXIDASE"/>
    <property type="match status" value="1"/>
</dbReference>
<keyword evidence="2" id="KW-0964">Secreted</keyword>
<keyword evidence="4" id="KW-0408">Iron</keyword>
<gene>
    <name evidence="5" type="ORF">P5673_027395</name>
</gene>
<sequence>MRNGFATAAYRMGHSLVRDRFDLLDVIFRRRGFFEEAIPLAEFYNPAPFFREFPASKALDGIILGLVATPGRQVDRFITETLTDNLRLEGEGWAPFTIIDLPATNTARARDHGIPRGLWIARC</sequence>
<dbReference type="EMBL" id="JARQWQ010000095">
    <property type="protein sequence ID" value="KAK2551628.1"/>
    <property type="molecule type" value="Genomic_DNA"/>
</dbReference>
<dbReference type="AlphaFoldDB" id="A0AAD9UVM9"/>
<evidence type="ECO:0000256" key="2">
    <source>
        <dbReference type="ARBA" id="ARBA00022525"/>
    </source>
</evidence>
<dbReference type="InterPro" id="IPR019791">
    <property type="entry name" value="Haem_peroxidase_animal"/>
</dbReference>
<protein>
    <submittedName>
        <fullName evidence="5">Peroxidasin-like protein</fullName>
    </submittedName>
</protein>
<dbReference type="GO" id="GO:0005576">
    <property type="term" value="C:extracellular region"/>
    <property type="evidence" value="ECO:0007669"/>
    <property type="project" value="UniProtKB-SubCell"/>
</dbReference>
<dbReference type="SUPFAM" id="SSF48113">
    <property type="entry name" value="Heme-dependent peroxidases"/>
    <property type="match status" value="1"/>
</dbReference>
<dbReference type="GO" id="GO:0006979">
    <property type="term" value="P:response to oxidative stress"/>
    <property type="evidence" value="ECO:0007669"/>
    <property type="project" value="InterPro"/>
</dbReference>
<feature type="binding site" description="axial binding residue" evidence="4">
    <location>
        <position position="14"/>
    </location>
    <ligand>
        <name>heme b</name>
        <dbReference type="ChEBI" id="CHEBI:60344"/>
    </ligand>
    <ligandPart>
        <name>Fe</name>
        <dbReference type="ChEBI" id="CHEBI:18248"/>
    </ligandPart>
</feature>